<comment type="caution">
    <text evidence="2">The sequence shown here is derived from an EMBL/GenBank/DDBJ whole genome shotgun (WGS) entry which is preliminary data.</text>
</comment>
<name>A0AAE1UBK4_9EUCA</name>
<evidence type="ECO:0000313" key="3">
    <source>
        <dbReference type="Proteomes" id="UP001292094"/>
    </source>
</evidence>
<protein>
    <submittedName>
        <fullName evidence="2">Uncharacterized protein</fullName>
    </submittedName>
</protein>
<gene>
    <name evidence="2" type="ORF">Pmani_015914</name>
</gene>
<accession>A0AAE1UBK4</accession>
<sequence length="76" mass="8998">MNKDKKDSGGNWTSDNKLNQWRCEGNNKKTTNPQCRTKEGLCLFKLQHNGDELWRALECLDRQFEEQQQQLVVTRD</sequence>
<evidence type="ECO:0000313" key="2">
    <source>
        <dbReference type="EMBL" id="KAK4312679.1"/>
    </source>
</evidence>
<proteinExistence type="predicted"/>
<feature type="region of interest" description="Disordered" evidence="1">
    <location>
        <begin position="1"/>
        <end position="32"/>
    </location>
</feature>
<feature type="compositionally biased region" description="Polar residues" evidence="1">
    <location>
        <begin position="10"/>
        <end position="19"/>
    </location>
</feature>
<keyword evidence="3" id="KW-1185">Reference proteome</keyword>
<dbReference type="EMBL" id="JAWZYT010001387">
    <property type="protein sequence ID" value="KAK4312679.1"/>
    <property type="molecule type" value="Genomic_DNA"/>
</dbReference>
<dbReference type="AlphaFoldDB" id="A0AAE1UBK4"/>
<reference evidence="2" key="1">
    <citation type="submission" date="2023-11" db="EMBL/GenBank/DDBJ databases">
        <title>Genome assemblies of two species of porcelain crab, Petrolisthes cinctipes and Petrolisthes manimaculis (Anomura: Porcellanidae).</title>
        <authorList>
            <person name="Angst P."/>
        </authorList>
    </citation>
    <scope>NUCLEOTIDE SEQUENCE</scope>
    <source>
        <strain evidence="2">PB745_02</strain>
        <tissue evidence="2">Gill</tissue>
    </source>
</reference>
<organism evidence="2 3">
    <name type="scientific">Petrolisthes manimaculis</name>
    <dbReference type="NCBI Taxonomy" id="1843537"/>
    <lineage>
        <taxon>Eukaryota</taxon>
        <taxon>Metazoa</taxon>
        <taxon>Ecdysozoa</taxon>
        <taxon>Arthropoda</taxon>
        <taxon>Crustacea</taxon>
        <taxon>Multicrustacea</taxon>
        <taxon>Malacostraca</taxon>
        <taxon>Eumalacostraca</taxon>
        <taxon>Eucarida</taxon>
        <taxon>Decapoda</taxon>
        <taxon>Pleocyemata</taxon>
        <taxon>Anomura</taxon>
        <taxon>Galatheoidea</taxon>
        <taxon>Porcellanidae</taxon>
        <taxon>Petrolisthes</taxon>
    </lineage>
</organism>
<dbReference type="Proteomes" id="UP001292094">
    <property type="component" value="Unassembled WGS sequence"/>
</dbReference>
<evidence type="ECO:0000256" key="1">
    <source>
        <dbReference type="SAM" id="MobiDB-lite"/>
    </source>
</evidence>